<dbReference type="InterPro" id="IPR001173">
    <property type="entry name" value="Glyco_trans_2-like"/>
</dbReference>
<dbReference type="Pfam" id="PF00535">
    <property type="entry name" value="Glycos_transf_2"/>
    <property type="match status" value="1"/>
</dbReference>
<protein>
    <submittedName>
        <fullName evidence="4">Glycosyltransferase</fullName>
    </submittedName>
</protein>
<evidence type="ECO:0000313" key="4">
    <source>
        <dbReference type="EMBL" id="MCB6939476.1"/>
    </source>
</evidence>
<accession>A0AAP2QN15</accession>
<dbReference type="EMBL" id="JAJCJK010000029">
    <property type="protein sequence ID" value="MCB6939476.1"/>
    <property type="molecule type" value="Genomic_DNA"/>
</dbReference>
<keyword evidence="2" id="KW-0808">Transferase</keyword>
<proteinExistence type="predicted"/>
<reference evidence="4" key="1">
    <citation type="submission" date="2021-10" db="EMBL/GenBank/DDBJ databases">
        <title>Collection of gut derived symbiotic bacterial strains cultured from healthy donors.</title>
        <authorList>
            <person name="Lin H."/>
            <person name="Littmann E."/>
            <person name="Kohout C."/>
            <person name="Pamer E.G."/>
        </authorList>
    </citation>
    <scope>NUCLEOTIDE SEQUENCE</scope>
    <source>
        <strain evidence="5">DFI.7.28A</strain>
        <strain evidence="4">DFI.9.42</strain>
    </source>
</reference>
<dbReference type="PANTHER" id="PTHR22916:SF51">
    <property type="entry name" value="GLYCOSYLTRANSFERASE EPSH-RELATED"/>
    <property type="match status" value="1"/>
</dbReference>
<keyword evidence="1" id="KW-0328">Glycosyltransferase</keyword>
<evidence type="ECO:0000256" key="1">
    <source>
        <dbReference type="ARBA" id="ARBA00022676"/>
    </source>
</evidence>
<sequence>MKCLISVVVPVYNVEKYIDRCLNSIINQTYRKLEIIIVNDGSTDNSRKIIDKFSKMDSRIIVIDKNNGGLSEARNVGINAATGDYITFIDSDDFVSYDYIEYLYSLIEKYKVKVASSFYQIISSEDEIKTNEEYIDQKLTAREAVNKMLYRENIAHIACGKLYSLDLFRNKPTINFSKFFSRKEYYEFNPVENSMYKFPVGILNEDLALIYFLIIEAGSIAQGTKKTYYYFSNPDSISRSRVKKKDFSVFSLYEFVSSVILDYYPDLDDAVLEFRNTIYVKLYKRIMLNQRNDYKDEQKFIKEQLKKSMARTIKSKIRRVTKIRSIVGGLSDSLFIILCKVENIMGAKS</sequence>
<evidence type="ECO:0000259" key="3">
    <source>
        <dbReference type="Pfam" id="PF00535"/>
    </source>
</evidence>
<dbReference type="PANTHER" id="PTHR22916">
    <property type="entry name" value="GLYCOSYLTRANSFERASE"/>
    <property type="match status" value="1"/>
</dbReference>
<evidence type="ECO:0000313" key="5">
    <source>
        <dbReference type="EMBL" id="MCB6961957.1"/>
    </source>
</evidence>
<dbReference type="Proteomes" id="UP001197684">
    <property type="component" value="Unassembled WGS sequence"/>
</dbReference>
<evidence type="ECO:0000313" key="6">
    <source>
        <dbReference type="Proteomes" id="UP001197684"/>
    </source>
</evidence>
<dbReference type="InterPro" id="IPR029044">
    <property type="entry name" value="Nucleotide-diphossugar_trans"/>
</dbReference>
<dbReference type="SUPFAM" id="SSF53448">
    <property type="entry name" value="Nucleotide-diphospho-sugar transferases"/>
    <property type="match status" value="1"/>
</dbReference>
<dbReference type="AlphaFoldDB" id="A0AAP2QN15"/>
<evidence type="ECO:0000256" key="2">
    <source>
        <dbReference type="ARBA" id="ARBA00022679"/>
    </source>
</evidence>
<organism evidence="4 6">
    <name type="scientific">Agathobacter rectalis</name>
    <dbReference type="NCBI Taxonomy" id="39491"/>
    <lineage>
        <taxon>Bacteria</taxon>
        <taxon>Bacillati</taxon>
        <taxon>Bacillota</taxon>
        <taxon>Clostridia</taxon>
        <taxon>Lachnospirales</taxon>
        <taxon>Lachnospiraceae</taxon>
        <taxon>Agathobacter</taxon>
    </lineage>
</organism>
<dbReference type="CDD" id="cd00761">
    <property type="entry name" value="Glyco_tranf_GTA_type"/>
    <property type="match status" value="1"/>
</dbReference>
<gene>
    <name evidence="4" type="ORF">LIZ56_13815</name>
    <name evidence="5" type="ORF">LIZ82_13835</name>
</gene>
<dbReference type="EMBL" id="JAJCJQ010000028">
    <property type="protein sequence ID" value="MCB6961957.1"/>
    <property type="molecule type" value="Genomic_DNA"/>
</dbReference>
<name>A0AAP2QN15_9FIRM</name>
<dbReference type="Proteomes" id="UP001197741">
    <property type="component" value="Unassembled WGS sequence"/>
</dbReference>
<feature type="domain" description="Glycosyltransferase 2-like" evidence="3">
    <location>
        <begin position="6"/>
        <end position="166"/>
    </location>
</feature>
<dbReference type="GO" id="GO:0016757">
    <property type="term" value="F:glycosyltransferase activity"/>
    <property type="evidence" value="ECO:0007669"/>
    <property type="project" value="UniProtKB-KW"/>
</dbReference>
<comment type="caution">
    <text evidence="4">The sequence shown here is derived from an EMBL/GenBank/DDBJ whole genome shotgun (WGS) entry which is preliminary data.</text>
</comment>
<dbReference type="RefSeq" id="WP_306781176.1">
    <property type="nucleotide sequence ID" value="NZ_DAWECY010000012.1"/>
</dbReference>
<dbReference type="Gene3D" id="3.90.550.10">
    <property type="entry name" value="Spore Coat Polysaccharide Biosynthesis Protein SpsA, Chain A"/>
    <property type="match status" value="1"/>
</dbReference>